<dbReference type="PANTHER" id="PTHR33990">
    <property type="entry name" value="PROTEIN YJDN-RELATED"/>
    <property type="match status" value="1"/>
</dbReference>
<evidence type="ECO:0000313" key="2">
    <source>
        <dbReference type="EMBL" id="MBW7475481.1"/>
    </source>
</evidence>
<gene>
    <name evidence="2" type="ORF">K0T92_12040</name>
</gene>
<reference evidence="2 3" key="1">
    <citation type="submission" date="2021-07" db="EMBL/GenBank/DDBJ databases">
        <title>Paenibacillus radiodurans sp. nov., isolated from the southeastern edge of Tengger Desert.</title>
        <authorList>
            <person name="Zhang G."/>
        </authorList>
    </citation>
    <scope>NUCLEOTIDE SEQUENCE [LARGE SCALE GENOMIC DNA]</scope>
    <source>
        <strain evidence="2 3">DT7-4</strain>
    </source>
</reference>
<dbReference type="CDD" id="cd06588">
    <property type="entry name" value="PhnB_like"/>
    <property type="match status" value="1"/>
</dbReference>
<keyword evidence="3" id="KW-1185">Reference proteome</keyword>
<dbReference type="Pfam" id="PF00903">
    <property type="entry name" value="Glyoxalase"/>
    <property type="match status" value="1"/>
</dbReference>
<name>A0ABS7D6L8_9BACL</name>
<organism evidence="2 3">
    <name type="scientific">Paenibacillus oenotherae</name>
    <dbReference type="NCBI Taxonomy" id="1435645"/>
    <lineage>
        <taxon>Bacteria</taxon>
        <taxon>Bacillati</taxon>
        <taxon>Bacillota</taxon>
        <taxon>Bacilli</taxon>
        <taxon>Bacillales</taxon>
        <taxon>Paenibacillaceae</taxon>
        <taxon>Paenibacillus</taxon>
    </lineage>
</organism>
<accession>A0ABS7D6L8</accession>
<dbReference type="Proteomes" id="UP000812277">
    <property type="component" value="Unassembled WGS sequence"/>
</dbReference>
<proteinExistence type="predicted"/>
<evidence type="ECO:0000313" key="3">
    <source>
        <dbReference type="Proteomes" id="UP000812277"/>
    </source>
</evidence>
<dbReference type="InterPro" id="IPR004360">
    <property type="entry name" value="Glyas_Fos-R_dOase_dom"/>
</dbReference>
<evidence type="ECO:0000259" key="1">
    <source>
        <dbReference type="Pfam" id="PF00903"/>
    </source>
</evidence>
<dbReference type="EMBL" id="JAHZIJ010000007">
    <property type="protein sequence ID" value="MBW7475481.1"/>
    <property type="molecule type" value="Genomic_DNA"/>
</dbReference>
<protein>
    <submittedName>
        <fullName evidence="2">VOC family protein</fullName>
    </submittedName>
</protein>
<dbReference type="SUPFAM" id="SSF54593">
    <property type="entry name" value="Glyoxalase/Bleomycin resistance protein/Dihydroxybiphenyl dioxygenase"/>
    <property type="match status" value="1"/>
</dbReference>
<dbReference type="InterPro" id="IPR028973">
    <property type="entry name" value="PhnB-like"/>
</dbReference>
<dbReference type="PANTHER" id="PTHR33990:SF1">
    <property type="entry name" value="PROTEIN YJDN"/>
    <property type="match status" value="1"/>
</dbReference>
<dbReference type="RefSeq" id="WP_219872855.1">
    <property type="nucleotide sequence ID" value="NZ_JAHZIJ010000007.1"/>
</dbReference>
<sequence>MAKHVSYIMSENAIEQAEFYVQALGGEIQSVMTYGQLPDGAANEEIKDKALHLSLIAGGVAFYMCDSFHPLNQGNAIHQCLEFATEAEAHEAFDKLAEGGTVKHPLTQEFWGSLFGQIEDKYGVLWMITTESETE</sequence>
<feature type="domain" description="Glyoxalase/fosfomycin resistance/dioxygenase" evidence="1">
    <location>
        <begin position="16"/>
        <end position="128"/>
    </location>
</feature>
<comment type="caution">
    <text evidence="2">The sequence shown here is derived from an EMBL/GenBank/DDBJ whole genome shotgun (WGS) entry which is preliminary data.</text>
</comment>
<dbReference type="Gene3D" id="3.10.180.10">
    <property type="entry name" value="2,3-Dihydroxybiphenyl 1,2-Dioxygenase, domain 1"/>
    <property type="match status" value="1"/>
</dbReference>
<dbReference type="InterPro" id="IPR029068">
    <property type="entry name" value="Glyas_Bleomycin-R_OHBP_Dase"/>
</dbReference>